<name>A0A419SZV7_9FIRM</name>
<keyword evidence="1" id="KW-0175">Coiled coil</keyword>
<dbReference type="AlphaFoldDB" id="A0A419SZV7"/>
<dbReference type="EMBL" id="MCIA01000030">
    <property type="protein sequence ID" value="RKD30820.1"/>
    <property type="molecule type" value="Genomic_DNA"/>
</dbReference>
<sequence length="583" mass="68632">MFNIEKLTLISTDEQTFTYEFNEGLNYIKGKNSSGKTEFYKFLDFMFGSSYDLSECPWYHGTLKKGIMKFTYNNLTYRITRTMKTSVNYFSYFDEEDKEPISLSEYRDRLEAVFAIDKDNLRRLHDFADENITYRTFTVFSFLGEIRQGNLIDFFDKCSDLKYSIKMTSILNFIFNRNTEKLFKLKKELEKLKKDISGLESISVKNNLNRQKINMNLPKLNLNIVYNGNNKEEISNKIFEMKNMINSKNPIESQPISELEVIYNNIDDQIKIYDYRKAEMKTIQHENENRKVLLNNLHGIIAEREDFNYLIEPLISLVDELKNSITFNKYVISDETVKKLRQQRDKVKEEILRSNNKYIRFQLDEKAKVIAIIEDCIASDIEEFDNDELDSMKKRANELRNDIKNLSNADDEKKIKKISDFITSLYKSAIGVSDIIEQDFKDETFNIKYFKRGNSLKTMNIKKGRDHNGKEINIDAIQPTGSLARHTLIQLSGYLAFLELLIREEKYPIIPILVLDHISKPFDIDNPGAIGKIIENAYKIIKKKNLQIFIFDDEFYEKLGIIPDHYEELVEKNKSGFNPFFHQ</sequence>
<dbReference type="Gene3D" id="3.40.50.300">
    <property type="entry name" value="P-loop containing nucleotide triphosphate hydrolases"/>
    <property type="match status" value="1"/>
</dbReference>
<gene>
    <name evidence="2" type="ORF">BET01_05760</name>
</gene>
<protein>
    <recommendedName>
        <fullName evidence="4">Rad50/SbcC-type AAA domain-containing protein</fullName>
    </recommendedName>
</protein>
<organism evidence="2 3">
    <name type="scientific">Lacrimispora algidixylanolytica</name>
    <dbReference type="NCBI Taxonomy" id="94868"/>
    <lineage>
        <taxon>Bacteria</taxon>
        <taxon>Bacillati</taxon>
        <taxon>Bacillota</taxon>
        <taxon>Clostridia</taxon>
        <taxon>Lachnospirales</taxon>
        <taxon>Lachnospiraceae</taxon>
        <taxon>Lacrimispora</taxon>
    </lineage>
</organism>
<feature type="coiled-coil region" evidence="1">
    <location>
        <begin position="175"/>
        <end position="202"/>
    </location>
</feature>
<dbReference type="Proteomes" id="UP000284277">
    <property type="component" value="Unassembled WGS sequence"/>
</dbReference>
<evidence type="ECO:0000313" key="3">
    <source>
        <dbReference type="Proteomes" id="UP000284277"/>
    </source>
</evidence>
<dbReference type="InterPro" id="IPR027417">
    <property type="entry name" value="P-loop_NTPase"/>
</dbReference>
<comment type="caution">
    <text evidence="2">The sequence shown here is derived from an EMBL/GenBank/DDBJ whole genome shotgun (WGS) entry which is preliminary data.</text>
</comment>
<evidence type="ECO:0000256" key="1">
    <source>
        <dbReference type="SAM" id="Coils"/>
    </source>
</evidence>
<feature type="coiled-coil region" evidence="1">
    <location>
        <begin position="382"/>
        <end position="416"/>
    </location>
</feature>
<dbReference type="RefSeq" id="WP_207667630.1">
    <property type="nucleotide sequence ID" value="NZ_MCIA01000030.1"/>
</dbReference>
<evidence type="ECO:0000313" key="2">
    <source>
        <dbReference type="EMBL" id="RKD30820.1"/>
    </source>
</evidence>
<reference evidence="2 3" key="1">
    <citation type="submission" date="2016-08" db="EMBL/GenBank/DDBJ databases">
        <title>A new outlook on sporulation: Clostridium algidixylanolyticum.</title>
        <authorList>
            <person name="Poppleton D.I."/>
            <person name="Gribaldo S."/>
        </authorList>
    </citation>
    <scope>NUCLEOTIDE SEQUENCE [LARGE SCALE GENOMIC DNA]</scope>
    <source>
        <strain evidence="2 3">SPL73</strain>
    </source>
</reference>
<proteinExistence type="predicted"/>
<evidence type="ECO:0008006" key="4">
    <source>
        <dbReference type="Google" id="ProtNLM"/>
    </source>
</evidence>
<keyword evidence="3" id="KW-1185">Reference proteome</keyword>
<accession>A0A419SZV7</accession>